<keyword evidence="1" id="KW-0732">Signal</keyword>
<dbReference type="Gene3D" id="3.40.50.1820">
    <property type="entry name" value="alpha/beta hydrolase"/>
    <property type="match status" value="1"/>
</dbReference>
<gene>
    <name evidence="3" type="ORF">IFR04_000825</name>
</gene>
<dbReference type="InterPro" id="IPR029058">
    <property type="entry name" value="AB_hydrolase_fold"/>
</dbReference>
<dbReference type="Proteomes" id="UP000664132">
    <property type="component" value="Unassembled WGS sequence"/>
</dbReference>
<feature type="domain" description="AB hydrolase-1" evidence="2">
    <location>
        <begin position="49"/>
        <end position="142"/>
    </location>
</feature>
<feature type="signal peptide" evidence="1">
    <location>
        <begin position="1"/>
        <end position="17"/>
    </location>
</feature>
<dbReference type="OrthoDB" id="8119704at2759"/>
<evidence type="ECO:0000313" key="4">
    <source>
        <dbReference type="Proteomes" id="UP000664132"/>
    </source>
</evidence>
<name>A0A8H7WJD8_9HELO</name>
<comment type="caution">
    <text evidence="3">The sequence shown here is derived from an EMBL/GenBank/DDBJ whole genome shotgun (WGS) entry which is preliminary data.</text>
</comment>
<dbReference type="EMBL" id="JAFJYH010000005">
    <property type="protein sequence ID" value="KAG4426118.1"/>
    <property type="molecule type" value="Genomic_DNA"/>
</dbReference>
<evidence type="ECO:0000259" key="2">
    <source>
        <dbReference type="Pfam" id="PF00561"/>
    </source>
</evidence>
<evidence type="ECO:0000313" key="3">
    <source>
        <dbReference type="EMBL" id="KAG4426118.1"/>
    </source>
</evidence>
<dbReference type="AlphaFoldDB" id="A0A8H7WJD8"/>
<accession>A0A8H7WJD8</accession>
<keyword evidence="4" id="KW-1185">Reference proteome</keyword>
<sequence>MLPSIIKFFILFGPTVTMTTVSLPQAEVRDRQRYHGPLGPLPLNSLALTRSIFLMDYAGTGLSTGTTPTTFSGWASDIVLALKARNIPAIDLLGFSVDSFAAQILALNYPSLVKHLILCGTGPSATEGLQPTGEGIFEGFTNAMTFEEIKPSTSVRSTPRAL</sequence>
<proteinExistence type="predicted"/>
<reference evidence="3" key="1">
    <citation type="submission" date="2021-02" db="EMBL/GenBank/DDBJ databases">
        <title>Genome sequence Cadophora malorum strain M34.</title>
        <authorList>
            <person name="Stefanovic E."/>
            <person name="Vu D."/>
            <person name="Scully C."/>
            <person name="Dijksterhuis J."/>
            <person name="Roader J."/>
            <person name="Houbraken J."/>
        </authorList>
    </citation>
    <scope>NUCLEOTIDE SEQUENCE</scope>
    <source>
        <strain evidence="3">M34</strain>
    </source>
</reference>
<feature type="chain" id="PRO_5034761283" description="AB hydrolase-1 domain-containing protein" evidence="1">
    <location>
        <begin position="18"/>
        <end position="162"/>
    </location>
</feature>
<evidence type="ECO:0000256" key="1">
    <source>
        <dbReference type="SAM" id="SignalP"/>
    </source>
</evidence>
<organism evidence="3 4">
    <name type="scientific">Cadophora malorum</name>
    <dbReference type="NCBI Taxonomy" id="108018"/>
    <lineage>
        <taxon>Eukaryota</taxon>
        <taxon>Fungi</taxon>
        <taxon>Dikarya</taxon>
        <taxon>Ascomycota</taxon>
        <taxon>Pezizomycotina</taxon>
        <taxon>Leotiomycetes</taxon>
        <taxon>Helotiales</taxon>
        <taxon>Ploettnerulaceae</taxon>
        <taxon>Cadophora</taxon>
    </lineage>
</organism>
<dbReference type="SUPFAM" id="SSF53474">
    <property type="entry name" value="alpha/beta-Hydrolases"/>
    <property type="match status" value="1"/>
</dbReference>
<dbReference type="Pfam" id="PF00561">
    <property type="entry name" value="Abhydrolase_1"/>
    <property type="match status" value="1"/>
</dbReference>
<protein>
    <recommendedName>
        <fullName evidence="2">AB hydrolase-1 domain-containing protein</fullName>
    </recommendedName>
</protein>
<dbReference type="InterPro" id="IPR000073">
    <property type="entry name" value="AB_hydrolase_1"/>
</dbReference>